<gene>
    <name evidence="10" type="ORF">SAMN02745973_01783</name>
</gene>
<dbReference type="InterPro" id="IPR010140">
    <property type="entry name" value="Histidinol_P_phosphatase_HisJ"/>
</dbReference>
<reference evidence="10 11" key="1">
    <citation type="submission" date="2017-02" db="EMBL/GenBank/DDBJ databases">
        <authorList>
            <person name="Peterson S.W."/>
        </authorList>
    </citation>
    <scope>NUCLEOTIDE SEQUENCE [LARGE SCALE GENOMIC DNA]</scope>
    <source>
        <strain evidence="10 11">DSM 15102</strain>
    </source>
</reference>
<evidence type="ECO:0000256" key="3">
    <source>
        <dbReference type="ARBA" id="ARBA00013085"/>
    </source>
</evidence>
<evidence type="ECO:0000256" key="2">
    <source>
        <dbReference type="ARBA" id="ARBA00009152"/>
    </source>
</evidence>
<evidence type="ECO:0000256" key="5">
    <source>
        <dbReference type="ARBA" id="ARBA00022801"/>
    </source>
</evidence>
<dbReference type="EMBL" id="FUWV01000012">
    <property type="protein sequence ID" value="SJZ81886.1"/>
    <property type="molecule type" value="Genomic_DNA"/>
</dbReference>
<dbReference type="RefSeq" id="WP_087679163.1">
    <property type="nucleotide sequence ID" value="NZ_FUWV01000012.1"/>
</dbReference>
<name>A0A1T4NS68_9FIRM</name>
<dbReference type="EC" id="3.1.3.15" evidence="3 8"/>
<evidence type="ECO:0000256" key="4">
    <source>
        <dbReference type="ARBA" id="ARBA00022605"/>
    </source>
</evidence>
<dbReference type="InterPro" id="IPR004013">
    <property type="entry name" value="PHP_dom"/>
</dbReference>
<evidence type="ECO:0000256" key="6">
    <source>
        <dbReference type="ARBA" id="ARBA00023102"/>
    </source>
</evidence>
<dbReference type="SUPFAM" id="SSF89550">
    <property type="entry name" value="PHP domain-like"/>
    <property type="match status" value="1"/>
</dbReference>
<dbReference type="UniPathway" id="UPA00031">
    <property type="reaction ID" value="UER00013"/>
</dbReference>
<dbReference type="Proteomes" id="UP000196365">
    <property type="component" value="Unassembled WGS sequence"/>
</dbReference>
<dbReference type="NCBIfam" id="TIGR01856">
    <property type="entry name" value="hisJ_fam"/>
    <property type="match status" value="1"/>
</dbReference>
<dbReference type="AlphaFoldDB" id="A0A1T4NS68"/>
<evidence type="ECO:0000256" key="8">
    <source>
        <dbReference type="RuleBase" id="RU366003"/>
    </source>
</evidence>
<dbReference type="PANTHER" id="PTHR21039:SF0">
    <property type="entry name" value="HISTIDINOL-PHOSPHATASE"/>
    <property type="match status" value="1"/>
</dbReference>
<protein>
    <recommendedName>
        <fullName evidence="3 8">Histidinol-phosphatase</fullName>
        <shortName evidence="8">HolPase</shortName>
        <ecNumber evidence="3 8">3.1.3.15</ecNumber>
    </recommendedName>
</protein>
<accession>A0A1T4NS68</accession>
<organism evidence="10 11">
    <name type="scientific">Garciella nitratireducens DSM 15102</name>
    <dbReference type="NCBI Taxonomy" id="1121911"/>
    <lineage>
        <taxon>Bacteria</taxon>
        <taxon>Bacillati</taxon>
        <taxon>Bacillota</taxon>
        <taxon>Clostridia</taxon>
        <taxon>Eubacteriales</taxon>
        <taxon>Eubacteriaceae</taxon>
        <taxon>Garciella</taxon>
    </lineage>
</organism>
<evidence type="ECO:0000256" key="7">
    <source>
        <dbReference type="ARBA" id="ARBA00049158"/>
    </source>
</evidence>
<dbReference type="InterPro" id="IPR016195">
    <property type="entry name" value="Pol/histidinol_Pase-like"/>
</dbReference>
<keyword evidence="5 8" id="KW-0378">Hydrolase</keyword>
<keyword evidence="6 8" id="KW-0368">Histidine biosynthesis</keyword>
<dbReference type="GO" id="GO:0004401">
    <property type="term" value="F:histidinol-phosphatase activity"/>
    <property type="evidence" value="ECO:0007669"/>
    <property type="project" value="UniProtKB-UniRule"/>
</dbReference>
<dbReference type="Pfam" id="PF13263">
    <property type="entry name" value="PHP_C"/>
    <property type="match status" value="1"/>
</dbReference>
<dbReference type="GO" id="GO:0000105">
    <property type="term" value="P:L-histidine biosynthetic process"/>
    <property type="evidence" value="ECO:0007669"/>
    <property type="project" value="UniProtKB-UniRule"/>
</dbReference>
<dbReference type="CDD" id="cd12110">
    <property type="entry name" value="PHP_HisPPase_Hisj_like"/>
    <property type="match status" value="1"/>
</dbReference>
<sequence length="272" mass="32020">MITDYHVHLETGPYSLEWLKKYWDTAQKKDITDLGFSEHAYRFKQSKKILYNPWIAEKQTENIEEYIALVLKAKKEGLPVKLGIELDFVPGKEKEIETFIQSYPWDYVIGSIHWIGDWGFDLPEMKTKWENKKIIKIYEEYFTIMKELLSSHLFDILGHLDVIKVFGYKPDQKDLLILFSFYDEILELIKQSKIVVEMSTAGLRKPVKELYPSEDMMKRLTDYNIPFIINSDAHRPEDVGAGYEKGISYLKKYGVEEISIFDQRKRSVIPLG</sequence>
<proteinExistence type="inferred from homology"/>
<evidence type="ECO:0000259" key="9">
    <source>
        <dbReference type="Pfam" id="PF02811"/>
    </source>
</evidence>
<evidence type="ECO:0000313" key="10">
    <source>
        <dbReference type="EMBL" id="SJZ81886.1"/>
    </source>
</evidence>
<dbReference type="NCBIfam" id="NF005596">
    <property type="entry name" value="PRK07328.1"/>
    <property type="match status" value="1"/>
</dbReference>
<dbReference type="Gene3D" id="3.20.20.140">
    <property type="entry name" value="Metal-dependent hydrolases"/>
    <property type="match status" value="1"/>
</dbReference>
<dbReference type="Pfam" id="PF02811">
    <property type="entry name" value="PHP"/>
    <property type="match status" value="1"/>
</dbReference>
<keyword evidence="4 8" id="KW-0028">Amino-acid biosynthesis</keyword>
<feature type="domain" description="PHP" evidence="9">
    <location>
        <begin position="4"/>
        <end position="200"/>
    </location>
</feature>
<comment type="catalytic activity">
    <reaction evidence="7 8">
        <text>L-histidinol phosphate + H2O = L-histidinol + phosphate</text>
        <dbReference type="Rhea" id="RHEA:14465"/>
        <dbReference type="ChEBI" id="CHEBI:15377"/>
        <dbReference type="ChEBI" id="CHEBI:43474"/>
        <dbReference type="ChEBI" id="CHEBI:57699"/>
        <dbReference type="ChEBI" id="CHEBI:57980"/>
        <dbReference type="EC" id="3.1.3.15"/>
    </reaction>
</comment>
<comment type="pathway">
    <text evidence="1 8">Amino-acid biosynthesis; L-histidine biosynthesis; L-histidine from 5-phospho-alpha-D-ribose 1-diphosphate: step 8/9.</text>
</comment>
<comment type="similarity">
    <text evidence="2 8">Belongs to the PHP hydrolase family. HisK subfamily.</text>
</comment>
<dbReference type="OrthoDB" id="9775255at2"/>
<dbReference type="GO" id="GO:0005737">
    <property type="term" value="C:cytoplasm"/>
    <property type="evidence" value="ECO:0007669"/>
    <property type="project" value="TreeGrafter"/>
</dbReference>
<evidence type="ECO:0000256" key="1">
    <source>
        <dbReference type="ARBA" id="ARBA00004970"/>
    </source>
</evidence>
<evidence type="ECO:0000313" key="11">
    <source>
        <dbReference type="Proteomes" id="UP000196365"/>
    </source>
</evidence>
<keyword evidence="11" id="KW-1185">Reference proteome</keyword>
<dbReference type="PANTHER" id="PTHR21039">
    <property type="entry name" value="HISTIDINOL PHOSPHATASE-RELATED"/>
    <property type="match status" value="1"/>
</dbReference>